<keyword evidence="6" id="KW-1185">Reference proteome</keyword>
<dbReference type="OrthoDB" id="9779623at2"/>
<dbReference type="PANTHER" id="PTHR44252:SF3">
    <property type="entry name" value="D-ERYTHRULOSE REDUCTASE-RELATED"/>
    <property type="match status" value="1"/>
</dbReference>
<dbReference type="Proteomes" id="UP000241229">
    <property type="component" value="Unassembled WGS sequence"/>
</dbReference>
<dbReference type="Gene3D" id="3.40.50.720">
    <property type="entry name" value="NAD(P)-binding Rossmann-like Domain"/>
    <property type="match status" value="1"/>
</dbReference>
<dbReference type="SMART" id="SM00822">
    <property type="entry name" value="PKS_KR"/>
    <property type="match status" value="1"/>
</dbReference>
<dbReference type="InterPro" id="IPR057326">
    <property type="entry name" value="KR_dom"/>
</dbReference>
<comment type="similarity">
    <text evidence="1">Belongs to the short-chain dehydrogenases/reductases (SDR) family.</text>
</comment>
<organism evidence="5 6">
    <name type="scientific">Kumtagia ephedrae</name>
    <dbReference type="NCBI Taxonomy" id="2116701"/>
    <lineage>
        <taxon>Bacteria</taxon>
        <taxon>Pseudomonadati</taxon>
        <taxon>Pseudomonadota</taxon>
        <taxon>Alphaproteobacteria</taxon>
        <taxon>Hyphomicrobiales</taxon>
        <taxon>Phyllobacteriaceae</taxon>
        <taxon>Kumtagia</taxon>
    </lineage>
</organism>
<dbReference type="PRINTS" id="PR00081">
    <property type="entry name" value="GDHRDH"/>
</dbReference>
<proteinExistence type="inferred from homology"/>
<comment type="caution">
    <text evidence="5">The sequence shown here is derived from an EMBL/GenBank/DDBJ whole genome shotgun (WGS) entry which is preliminary data.</text>
</comment>
<evidence type="ECO:0000256" key="2">
    <source>
        <dbReference type="ARBA" id="ARBA00011881"/>
    </source>
</evidence>
<sequence>MVDEKSEFSGKSVLVTGAGKGIGLATARLAARRGAAVVAVSRSREDLESLSAEIGCRTLTADLADAEAARAAARDAQPVDFLVNCAGFTILESVLDVTVESFDQLMAVNTRAPLIFVQEYAKARIAAGKGGAVVNVSSMSAFTGFADHAAYCASKGGLDAMSRVMANELGPKGIRVNCVNPAITLTAMARKAWSDPEKSAPMLARMPLGRFLEPEEVAEVILFLLSDRASMVNGLSMPVDSGFKVT</sequence>
<reference evidence="5 6" key="1">
    <citation type="submission" date="2018-03" db="EMBL/GenBank/DDBJ databases">
        <title>The draft genome of Mesorhizobium sp. 6GN-30.</title>
        <authorList>
            <person name="Liu L."/>
            <person name="Li L."/>
            <person name="Wang T."/>
            <person name="Zhang X."/>
            <person name="Liang L."/>
        </authorList>
    </citation>
    <scope>NUCLEOTIDE SEQUENCE [LARGE SCALE GENOMIC DNA]</scope>
    <source>
        <strain evidence="5 6">6GN30</strain>
    </source>
</reference>
<comment type="subunit">
    <text evidence="2">Homotetramer.</text>
</comment>
<dbReference type="InterPro" id="IPR020904">
    <property type="entry name" value="Sc_DH/Rdtase_CS"/>
</dbReference>
<feature type="domain" description="Ketoreductase" evidence="4">
    <location>
        <begin position="11"/>
        <end position="196"/>
    </location>
</feature>
<dbReference type="GO" id="GO:0050038">
    <property type="term" value="F:L-xylulose reductase (NADPH) activity"/>
    <property type="evidence" value="ECO:0007669"/>
    <property type="project" value="TreeGrafter"/>
</dbReference>
<dbReference type="InterPro" id="IPR051737">
    <property type="entry name" value="L-xylulose/Carbonyl_redctase"/>
</dbReference>
<dbReference type="GO" id="GO:0005997">
    <property type="term" value="P:xylulose metabolic process"/>
    <property type="evidence" value="ECO:0007669"/>
    <property type="project" value="TreeGrafter"/>
</dbReference>
<dbReference type="PRINTS" id="PR00080">
    <property type="entry name" value="SDRFAMILY"/>
</dbReference>
<dbReference type="InterPro" id="IPR002347">
    <property type="entry name" value="SDR_fam"/>
</dbReference>
<evidence type="ECO:0000313" key="6">
    <source>
        <dbReference type="Proteomes" id="UP000241229"/>
    </source>
</evidence>
<dbReference type="InterPro" id="IPR036291">
    <property type="entry name" value="NAD(P)-bd_dom_sf"/>
</dbReference>
<dbReference type="SUPFAM" id="SSF51735">
    <property type="entry name" value="NAD(P)-binding Rossmann-fold domains"/>
    <property type="match status" value="1"/>
</dbReference>
<keyword evidence="3" id="KW-0521">NADP</keyword>
<dbReference type="FunFam" id="3.40.50.720:FF:000084">
    <property type="entry name" value="Short-chain dehydrogenase reductase"/>
    <property type="match status" value="1"/>
</dbReference>
<dbReference type="AlphaFoldDB" id="A0A2P7SQM6"/>
<dbReference type="Pfam" id="PF13561">
    <property type="entry name" value="adh_short_C2"/>
    <property type="match status" value="1"/>
</dbReference>
<gene>
    <name evidence="5" type="ORF">C7I84_03910</name>
</gene>
<accession>A0A2P7SQM6</accession>
<protein>
    <submittedName>
        <fullName evidence="5">Short-chain dehydrogenase</fullName>
    </submittedName>
</protein>
<dbReference type="EMBL" id="PXYK01000003">
    <property type="protein sequence ID" value="PSJ64800.1"/>
    <property type="molecule type" value="Genomic_DNA"/>
</dbReference>
<dbReference type="PANTHER" id="PTHR44252">
    <property type="entry name" value="D-ERYTHRULOSE REDUCTASE"/>
    <property type="match status" value="1"/>
</dbReference>
<evidence type="ECO:0000313" key="5">
    <source>
        <dbReference type="EMBL" id="PSJ64800.1"/>
    </source>
</evidence>
<dbReference type="RefSeq" id="WP_106770844.1">
    <property type="nucleotide sequence ID" value="NZ_PXYK01000003.1"/>
</dbReference>
<dbReference type="GO" id="GO:0006006">
    <property type="term" value="P:glucose metabolic process"/>
    <property type="evidence" value="ECO:0007669"/>
    <property type="project" value="TreeGrafter"/>
</dbReference>
<dbReference type="NCBIfam" id="NF005559">
    <property type="entry name" value="PRK07231.1"/>
    <property type="match status" value="1"/>
</dbReference>
<evidence type="ECO:0000256" key="1">
    <source>
        <dbReference type="ARBA" id="ARBA00006484"/>
    </source>
</evidence>
<evidence type="ECO:0000259" key="4">
    <source>
        <dbReference type="SMART" id="SM00822"/>
    </source>
</evidence>
<dbReference type="GO" id="GO:0004090">
    <property type="term" value="F:carbonyl reductase (NADPH) activity"/>
    <property type="evidence" value="ECO:0007669"/>
    <property type="project" value="TreeGrafter"/>
</dbReference>
<evidence type="ECO:0000256" key="3">
    <source>
        <dbReference type="ARBA" id="ARBA00022857"/>
    </source>
</evidence>
<name>A0A2P7SQM6_9HYPH</name>
<dbReference type="PROSITE" id="PS00061">
    <property type="entry name" value="ADH_SHORT"/>
    <property type="match status" value="1"/>
</dbReference>